<name>A0AAV4UF43_9ARAC</name>
<reference evidence="1 2" key="1">
    <citation type="submission" date="2021-06" db="EMBL/GenBank/DDBJ databases">
        <title>Caerostris darwini draft genome.</title>
        <authorList>
            <person name="Kono N."/>
            <person name="Arakawa K."/>
        </authorList>
    </citation>
    <scope>NUCLEOTIDE SEQUENCE [LARGE SCALE GENOMIC DNA]</scope>
</reference>
<gene>
    <name evidence="1" type="ORF">CDAR_62791</name>
</gene>
<organism evidence="1 2">
    <name type="scientific">Caerostris darwini</name>
    <dbReference type="NCBI Taxonomy" id="1538125"/>
    <lineage>
        <taxon>Eukaryota</taxon>
        <taxon>Metazoa</taxon>
        <taxon>Ecdysozoa</taxon>
        <taxon>Arthropoda</taxon>
        <taxon>Chelicerata</taxon>
        <taxon>Arachnida</taxon>
        <taxon>Araneae</taxon>
        <taxon>Araneomorphae</taxon>
        <taxon>Entelegynae</taxon>
        <taxon>Araneoidea</taxon>
        <taxon>Araneidae</taxon>
        <taxon>Caerostris</taxon>
    </lineage>
</organism>
<sequence>MSWKGHTFGPERHGEWKWSKGWVLAEGSVCVGSVTLPHSFPPRRPVCSSVFSCPDGIRWHLAVPPFKNCVALPFSDAKPLTEIMQYWQTRSAFNVTWVVLCYFGFQKYVINIHTCYSYLL</sequence>
<proteinExistence type="predicted"/>
<dbReference type="AlphaFoldDB" id="A0AAV4UF43"/>
<keyword evidence="2" id="KW-1185">Reference proteome</keyword>
<dbReference type="Proteomes" id="UP001054837">
    <property type="component" value="Unassembled WGS sequence"/>
</dbReference>
<accession>A0AAV4UF43</accession>
<protein>
    <submittedName>
        <fullName evidence="1">Uncharacterized protein</fullName>
    </submittedName>
</protein>
<evidence type="ECO:0000313" key="1">
    <source>
        <dbReference type="EMBL" id="GIY56442.1"/>
    </source>
</evidence>
<comment type="caution">
    <text evidence="1">The sequence shown here is derived from an EMBL/GenBank/DDBJ whole genome shotgun (WGS) entry which is preliminary data.</text>
</comment>
<evidence type="ECO:0000313" key="2">
    <source>
        <dbReference type="Proteomes" id="UP001054837"/>
    </source>
</evidence>
<dbReference type="EMBL" id="BPLQ01011198">
    <property type="protein sequence ID" value="GIY56442.1"/>
    <property type="molecule type" value="Genomic_DNA"/>
</dbReference>